<name>A0A0D3JX72_EMIH1</name>
<evidence type="ECO:0000313" key="3">
    <source>
        <dbReference type="Proteomes" id="UP000013827"/>
    </source>
</evidence>
<keyword evidence="1" id="KW-0732">Signal</keyword>
<sequence>MLLLLLLLHLPATAAEDGLAWLCDSLDARTGDCVVSKPRCVTHFAGGGACGGSCSDTPPFAPHAVRDCSFGGGGALRLGPNASLSCAFAAQLPSSGACNLTLAFAGGVSLAPNSSITAATVTIRSPEAAVVVEHGASISAAGLGRCASSIDPLYWTSWQTVQQIAEERVRARYRSVWYEECEGRPSVLWFDNGADFDAFASADSSIAGWPPNGALDIGVMGTISSDTIAVRAARLTLAGKLQAPRQRAAASRDARV</sequence>
<dbReference type="AlphaFoldDB" id="A0A0D3JX72"/>
<dbReference type="PaxDb" id="2903-EOD28107"/>
<feature type="signal peptide" evidence="1">
    <location>
        <begin position="1"/>
        <end position="15"/>
    </location>
</feature>
<dbReference type="EnsemblProtists" id="EOD28107">
    <property type="protein sequence ID" value="EOD28107"/>
    <property type="gene ID" value="EMIHUDRAFT_235194"/>
</dbReference>
<keyword evidence="3" id="KW-1185">Reference proteome</keyword>
<accession>A0A0D3JX72</accession>
<dbReference type="GeneID" id="17273652"/>
<dbReference type="RefSeq" id="XP_005780536.1">
    <property type="nucleotide sequence ID" value="XM_005780479.1"/>
</dbReference>
<dbReference type="HOGENOM" id="CLU_1087532_0_0_1"/>
<dbReference type="KEGG" id="ehx:EMIHUDRAFT_235194"/>
<proteinExistence type="predicted"/>
<dbReference type="Proteomes" id="UP000013827">
    <property type="component" value="Unassembled WGS sequence"/>
</dbReference>
<evidence type="ECO:0000256" key="1">
    <source>
        <dbReference type="SAM" id="SignalP"/>
    </source>
</evidence>
<protein>
    <submittedName>
        <fullName evidence="2">Uncharacterized protein</fullName>
    </submittedName>
</protein>
<reference evidence="2" key="2">
    <citation type="submission" date="2024-10" db="UniProtKB">
        <authorList>
            <consortium name="EnsemblProtists"/>
        </authorList>
    </citation>
    <scope>IDENTIFICATION</scope>
</reference>
<reference evidence="3" key="1">
    <citation type="journal article" date="2013" name="Nature">
        <title>Pan genome of the phytoplankton Emiliania underpins its global distribution.</title>
        <authorList>
            <person name="Read B.A."/>
            <person name="Kegel J."/>
            <person name="Klute M.J."/>
            <person name="Kuo A."/>
            <person name="Lefebvre S.C."/>
            <person name="Maumus F."/>
            <person name="Mayer C."/>
            <person name="Miller J."/>
            <person name="Monier A."/>
            <person name="Salamov A."/>
            <person name="Young J."/>
            <person name="Aguilar M."/>
            <person name="Claverie J.M."/>
            <person name="Frickenhaus S."/>
            <person name="Gonzalez K."/>
            <person name="Herman E.K."/>
            <person name="Lin Y.C."/>
            <person name="Napier J."/>
            <person name="Ogata H."/>
            <person name="Sarno A.F."/>
            <person name="Shmutz J."/>
            <person name="Schroeder D."/>
            <person name="de Vargas C."/>
            <person name="Verret F."/>
            <person name="von Dassow P."/>
            <person name="Valentin K."/>
            <person name="Van de Peer Y."/>
            <person name="Wheeler G."/>
            <person name="Dacks J.B."/>
            <person name="Delwiche C.F."/>
            <person name="Dyhrman S.T."/>
            <person name="Glockner G."/>
            <person name="John U."/>
            <person name="Richards T."/>
            <person name="Worden A.Z."/>
            <person name="Zhang X."/>
            <person name="Grigoriev I.V."/>
            <person name="Allen A.E."/>
            <person name="Bidle K."/>
            <person name="Borodovsky M."/>
            <person name="Bowler C."/>
            <person name="Brownlee C."/>
            <person name="Cock J.M."/>
            <person name="Elias M."/>
            <person name="Gladyshev V.N."/>
            <person name="Groth M."/>
            <person name="Guda C."/>
            <person name="Hadaegh A."/>
            <person name="Iglesias-Rodriguez M.D."/>
            <person name="Jenkins J."/>
            <person name="Jones B.M."/>
            <person name="Lawson T."/>
            <person name="Leese F."/>
            <person name="Lindquist E."/>
            <person name="Lobanov A."/>
            <person name="Lomsadze A."/>
            <person name="Malik S.B."/>
            <person name="Marsh M.E."/>
            <person name="Mackinder L."/>
            <person name="Mock T."/>
            <person name="Mueller-Roeber B."/>
            <person name="Pagarete A."/>
            <person name="Parker M."/>
            <person name="Probert I."/>
            <person name="Quesneville H."/>
            <person name="Raines C."/>
            <person name="Rensing S.A."/>
            <person name="Riano-Pachon D.M."/>
            <person name="Richier S."/>
            <person name="Rokitta S."/>
            <person name="Shiraiwa Y."/>
            <person name="Soanes D.M."/>
            <person name="van der Giezen M."/>
            <person name="Wahlund T.M."/>
            <person name="Williams B."/>
            <person name="Wilson W."/>
            <person name="Wolfe G."/>
            <person name="Wurch L.L."/>
        </authorList>
    </citation>
    <scope>NUCLEOTIDE SEQUENCE</scope>
</reference>
<feature type="chain" id="PRO_5044270232" evidence="1">
    <location>
        <begin position="16"/>
        <end position="256"/>
    </location>
</feature>
<organism evidence="2 3">
    <name type="scientific">Emiliania huxleyi (strain CCMP1516)</name>
    <dbReference type="NCBI Taxonomy" id="280463"/>
    <lineage>
        <taxon>Eukaryota</taxon>
        <taxon>Haptista</taxon>
        <taxon>Haptophyta</taxon>
        <taxon>Prymnesiophyceae</taxon>
        <taxon>Isochrysidales</taxon>
        <taxon>Noelaerhabdaceae</taxon>
        <taxon>Emiliania</taxon>
    </lineage>
</organism>
<evidence type="ECO:0000313" key="2">
    <source>
        <dbReference type="EnsemblProtists" id="EOD28107"/>
    </source>
</evidence>